<dbReference type="InterPro" id="IPR006047">
    <property type="entry name" value="GH13_cat_dom"/>
</dbReference>
<proteinExistence type="predicted"/>
<dbReference type="Proteomes" id="UP000266389">
    <property type="component" value="Unassembled WGS sequence"/>
</dbReference>
<feature type="domain" description="Glycosyl hydrolase family 13 catalytic" evidence="1">
    <location>
        <begin position="81"/>
        <end position="555"/>
    </location>
</feature>
<dbReference type="PANTHER" id="PTHR10357">
    <property type="entry name" value="ALPHA-AMYLASE FAMILY MEMBER"/>
    <property type="match status" value="1"/>
</dbReference>
<dbReference type="AlphaFoldDB" id="A0A395M364"/>
<dbReference type="GO" id="GO:0009313">
    <property type="term" value="P:oligosaccharide catabolic process"/>
    <property type="evidence" value="ECO:0007669"/>
    <property type="project" value="TreeGrafter"/>
</dbReference>
<evidence type="ECO:0000313" key="3">
    <source>
        <dbReference type="Proteomes" id="UP000266389"/>
    </source>
</evidence>
<accession>A0A395M364</accession>
<dbReference type="InterPro" id="IPR017853">
    <property type="entry name" value="GH"/>
</dbReference>
<dbReference type="Pfam" id="PF14701">
    <property type="entry name" value="hDGE_amylase"/>
    <property type="match status" value="1"/>
</dbReference>
<dbReference type="InterPro" id="IPR032792">
    <property type="entry name" value="AGL_glucanoTrfase"/>
</dbReference>
<dbReference type="EMBL" id="PHFL01000007">
    <property type="protein sequence ID" value="RFM25233.1"/>
    <property type="molecule type" value="Genomic_DNA"/>
</dbReference>
<dbReference type="GO" id="GO:0004556">
    <property type="term" value="F:alpha-amylase activity"/>
    <property type="evidence" value="ECO:0007669"/>
    <property type="project" value="TreeGrafter"/>
</dbReference>
<gene>
    <name evidence="2" type="ORF">D0433_01005</name>
</gene>
<reference evidence="2 3" key="1">
    <citation type="journal article" date="2011" name="ISME J.">
        <title>Community ecology of hot spring cyanobacterial mats: predominant populations and their functional potential.</title>
        <authorList>
            <person name="Klatt C.G."/>
            <person name="Wood J.M."/>
            <person name="Rusch D.B."/>
            <person name="Bateson M.M."/>
            <person name="Hamamura N."/>
            <person name="Heidelberg J.F."/>
            <person name="Grossman A.R."/>
            <person name="Bhaya D."/>
            <person name="Cohan F.M."/>
            <person name="Kuhl M."/>
            <person name="Bryant D.A."/>
            <person name="Ward D.M."/>
        </authorList>
    </citation>
    <scope>NUCLEOTIDE SEQUENCE [LARGE SCALE GENOMIC DNA]</scope>
    <source>
        <strain evidence="2">OS</strain>
    </source>
</reference>
<dbReference type="SMART" id="SM00642">
    <property type="entry name" value="Aamy"/>
    <property type="match status" value="1"/>
</dbReference>
<dbReference type="Gene3D" id="3.20.20.80">
    <property type="entry name" value="Glycosidases"/>
    <property type="match status" value="1"/>
</dbReference>
<protein>
    <submittedName>
        <fullName evidence="2">Alpha-amylase</fullName>
    </submittedName>
</protein>
<name>A0A395M364_9BACT</name>
<evidence type="ECO:0000313" key="2">
    <source>
        <dbReference type="EMBL" id="RFM25233.1"/>
    </source>
</evidence>
<comment type="caution">
    <text evidence="2">The sequence shown here is derived from an EMBL/GenBank/DDBJ whole genome shotgun (WGS) entry which is preliminary data.</text>
</comment>
<dbReference type="SUPFAM" id="SSF51445">
    <property type="entry name" value="(Trans)glycosidases"/>
    <property type="match status" value="1"/>
</dbReference>
<evidence type="ECO:0000259" key="1">
    <source>
        <dbReference type="SMART" id="SM00642"/>
    </source>
</evidence>
<dbReference type="PANTHER" id="PTHR10357:SF179">
    <property type="entry name" value="NEUTRAL AND BASIC AMINO ACID TRANSPORT PROTEIN RBAT"/>
    <property type="match status" value="1"/>
</dbReference>
<organism evidence="2 3">
    <name type="scientific">Candidatus Thermochlorobacter aerophilus</name>
    <dbReference type="NCBI Taxonomy" id="1868324"/>
    <lineage>
        <taxon>Bacteria</taxon>
        <taxon>Pseudomonadati</taxon>
        <taxon>Chlorobiota</taxon>
        <taxon>Chlorobiia</taxon>
        <taxon>Chlorobiales</taxon>
        <taxon>Candidatus Thermochlorobacteriaceae</taxon>
        <taxon>Candidatus Thermochlorobacter</taxon>
    </lineage>
</organism>
<sequence length="648" mass="72904">MSLEKLRAALRSLKRYEQPYYVPTLWHKGTLGIEAVEPARYYLSIIESILDMPKAACIGEETNNTGSNAEHLSRGEWSRLAVVYNLFVRTATAFDHNQNRQLDLETPNTLRETGTFLKAIALLPYIKNLGANTVHLLPITAIGSDGNKGNLGSPYAIKNPYKLDERLSEPILGLTVEEEFRAFVEAAHRLGIRVVVEFVFRTAAKDSDWIKEHPEWFYWIKSHIQDRPQGAFDEERYGNPIFTAEELSQILEKVERHDFHNLPEPHAVYRSFFTEVPQTVELRDGRYIGRTKSGVECRIPGAFADWPPQDTQPPWNDVTYLKLYTHPHYNYIAYNTVRMYEANLAKPEYINQPLWEKIIGIIPYYQDAFDIDGVMIDMGHALPTLLKQSMVAAAREKNPNFAFWDENFAATAKSRIEGYNAVIGSMPFVAHEIRNLTKMLAEWAKDGVAIPSFATAESHNTPRAAARFGGGAAGRAFSKFIFGLSAVLPAIPFIHNGAEICEYYPINTGLGFSSDELQHFPSHRLPLFSAFAFDWERANEQVPLNDFIAKVMSVRQRYRDVLTNHSAGSMAVLSDGLSPVVVLTRQVGKTKLLYVGNANVEAREQIKIPLSTSRAVLEDLFSGKVLNVEANLLSVELAAGESALFEIS</sequence>